<dbReference type="OrthoDB" id="886532at2"/>
<evidence type="ECO:0000313" key="1">
    <source>
        <dbReference type="EMBL" id="SEU03191.1"/>
    </source>
</evidence>
<dbReference type="Proteomes" id="UP000198697">
    <property type="component" value="Unassembled WGS sequence"/>
</dbReference>
<evidence type="ECO:0000313" key="2">
    <source>
        <dbReference type="Proteomes" id="UP000198697"/>
    </source>
</evidence>
<keyword evidence="2" id="KW-1185">Reference proteome</keyword>
<dbReference type="RefSeq" id="WP_092774091.1">
    <property type="nucleotide sequence ID" value="NZ_FOHS01000006.1"/>
</dbReference>
<protein>
    <recommendedName>
        <fullName evidence="3">Heavy-metal-associated domain-containing protein</fullName>
    </recommendedName>
</protein>
<accession>A0A1I0J2D9</accession>
<dbReference type="AlphaFoldDB" id="A0A1I0J2D9"/>
<dbReference type="STRING" id="82805.SAMN04487998_3579"/>
<gene>
    <name evidence="1" type="ORF">SAMN04487998_3579</name>
</gene>
<sequence>MRTSRRFRWLKAKLAGALVLLTLVAWGSWQEPSLHEFTPVTEFVTLTAPDLQPGAAAEQLQARALALPGVTACAVRPEKQLLTLAYRPAELSAGQLQQRLNLSALPQPELSAEAAARQCPVPPGYVQALERLRFAFNLRRLFVRL</sequence>
<name>A0A1I0J2D9_9BACT</name>
<proteinExistence type="predicted"/>
<organism evidence="1 2">
    <name type="scientific">Hymenobacter actinosclerus</name>
    <dbReference type="NCBI Taxonomy" id="82805"/>
    <lineage>
        <taxon>Bacteria</taxon>
        <taxon>Pseudomonadati</taxon>
        <taxon>Bacteroidota</taxon>
        <taxon>Cytophagia</taxon>
        <taxon>Cytophagales</taxon>
        <taxon>Hymenobacteraceae</taxon>
        <taxon>Hymenobacter</taxon>
    </lineage>
</organism>
<reference evidence="2" key="1">
    <citation type="submission" date="2016-10" db="EMBL/GenBank/DDBJ databases">
        <authorList>
            <person name="Varghese N."/>
            <person name="Submissions S."/>
        </authorList>
    </citation>
    <scope>NUCLEOTIDE SEQUENCE [LARGE SCALE GENOMIC DNA]</scope>
    <source>
        <strain evidence="2">DSM 15310</strain>
    </source>
</reference>
<dbReference type="EMBL" id="FOHS01000006">
    <property type="protein sequence ID" value="SEU03191.1"/>
    <property type="molecule type" value="Genomic_DNA"/>
</dbReference>
<evidence type="ECO:0008006" key="3">
    <source>
        <dbReference type="Google" id="ProtNLM"/>
    </source>
</evidence>